<evidence type="ECO:0000259" key="4">
    <source>
        <dbReference type="Pfam" id="PF25944"/>
    </source>
</evidence>
<comment type="caution">
    <text evidence="5">The sequence shown here is derived from an EMBL/GenBank/DDBJ whole genome shotgun (WGS) entry which is preliminary data.</text>
</comment>
<proteinExistence type="inferred from homology"/>
<dbReference type="GO" id="GO:0005886">
    <property type="term" value="C:plasma membrane"/>
    <property type="evidence" value="ECO:0007669"/>
    <property type="project" value="TreeGrafter"/>
</dbReference>
<dbReference type="Proteomes" id="UP000245959">
    <property type="component" value="Unassembled WGS sequence"/>
</dbReference>
<feature type="domain" description="Multidrug resistance protein MdtA-like alpha-helical hairpin" evidence="2">
    <location>
        <begin position="98"/>
        <end position="166"/>
    </location>
</feature>
<evidence type="ECO:0000313" key="6">
    <source>
        <dbReference type="Proteomes" id="UP000245959"/>
    </source>
</evidence>
<dbReference type="Gene3D" id="2.40.30.170">
    <property type="match status" value="1"/>
</dbReference>
<comment type="similarity">
    <text evidence="1">Belongs to the membrane fusion protein (MFP) (TC 8.A.1) family.</text>
</comment>
<dbReference type="RefSeq" id="WP_116885101.1">
    <property type="nucleotide sequence ID" value="NZ_CALXNT010000073.1"/>
</dbReference>
<organism evidence="5 6">
    <name type="scientific">Victivallis vadensis</name>
    <dbReference type="NCBI Taxonomy" id="172901"/>
    <lineage>
        <taxon>Bacteria</taxon>
        <taxon>Pseudomonadati</taxon>
        <taxon>Lentisphaerota</taxon>
        <taxon>Lentisphaeria</taxon>
        <taxon>Victivallales</taxon>
        <taxon>Victivallaceae</taxon>
        <taxon>Victivallis</taxon>
    </lineage>
</organism>
<dbReference type="GO" id="GO:0046677">
    <property type="term" value="P:response to antibiotic"/>
    <property type="evidence" value="ECO:0007669"/>
    <property type="project" value="TreeGrafter"/>
</dbReference>
<dbReference type="PROSITE" id="PS51257">
    <property type="entry name" value="PROKAR_LIPOPROTEIN"/>
    <property type="match status" value="1"/>
</dbReference>
<evidence type="ECO:0000259" key="3">
    <source>
        <dbReference type="Pfam" id="PF25917"/>
    </source>
</evidence>
<sequence>MRIEIFTAAVLLLAAGCDRPAETPKSETPMPVRVLPVTSGNYRPSYEAVAQVKPFRTVDLVARISGFLQERPFREGSFVKKGELLYLIEPAQYRIAQENAQAQLDMMKARRDNAASEFGRIQQLYGEKIASPDRFDSAKAAKLEAEAAVLAAEAELRQAKLNYSYTRITAPFDGWIGLTSKDVGNYLQAPSGTLATLAQIDPVRVEFSVSDAFALPKLTAELQQGKAPELIVRVLQRDGTLYPEAGKISFWENRMDPETASIRLQARFPNAARLLVPGEFVRVRLEEPATEPVALVDPAALHYNQTQTFVYVVGPDSRLAVRPVELGARLGNLFIAKSGLKPGDRAVAAGNPLLRPGVPVRVLGEATR</sequence>
<keyword evidence="6" id="KW-1185">Reference proteome</keyword>
<dbReference type="SUPFAM" id="SSF111369">
    <property type="entry name" value="HlyD-like secretion proteins"/>
    <property type="match status" value="1"/>
</dbReference>
<dbReference type="Gene3D" id="2.40.420.20">
    <property type="match status" value="1"/>
</dbReference>
<dbReference type="Pfam" id="PF25876">
    <property type="entry name" value="HH_MFP_RND"/>
    <property type="match status" value="1"/>
</dbReference>
<dbReference type="Gene3D" id="1.10.287.470">
    <property type="entry name" value="Helix hairpin bin"/>
    <property type="match status" value="1"/>
</dbReference>
<dbReference type="PANTHER" id="PTHR30158">
    <property type="entry name" value="ACRA/E-RELATED COMPONENT OF DRUG EFFLUX TRANSPORTER"/>
    <property type="match status" value="1"/>
</dbReference>
<dbReference type="InterPro" id="IPR006143">
    <property type="entry name" value="RND_pump_MFP"/>
</dbReference>
<evidence type="ECO:0000259" key="2">
    <source>
        <dbReference type="Pfam" id="PF25876"/>
    </source>
</evidence>
<reference evidence="5 6" key="1">
    <citation type="submission" date="2018-04" db="EMBL/GenBank/DDBJ databases">
        <title>Genomic Encyclopedia of Type Strains, Phase IV (KMG-IV): sequencing the most valuable type-strain genomes for metagenomic binning, comparative biology and taxonomic classification.</title>
        <authorList>
            <person name="Goeker M."/>
        </authorList>
    </citation>
    <scope>NUCLEOTIDE SEQUENCE [LARGE SCALE GENOMIC DNA]</scope>
    <source>
        <strain evidence="5 6">DSM 14823</strain>
    </source>
</reference>
<dbReference type="NCBIfam" id="TIGR01730">
    <property type="entry name" value="RND_mfp"/>
    <property type="match status" value="1"/>
</dbReference>
<dbReference type="Pfam" id="PF25944">
    <property type="entry name" value="Beta-barrel_RND"/>
    <property type="match status" value="1"/>
</dbReference>
<evidence type="ECO:0000256" key="1">
    <source>
        <dbReference type="ARBA" id="ARBA00009477"/>
    </source>
</evidence>
<dbReference type="EMBL" id="QEKH01000027">
    <property type="protein sequence ID" value="PVY38244.1"/>
    <property type="molecule type" value="Genomic_DNA"/>
</dbReference>
<accession>A0A2U1APA6</accession>
<name>A0A2U1APA6_9BACT</name>
<dbReference type="Gene3D" id="2.40.50.100">
    <property type="match status" value="1"/>
</dbReference>
<dbReference type="InterPro" id="IPR058626">
    <property type="entry name" value="MdtA-like_b-barrel"/>
</dbReference>
<evidence type="ECO:0000313" key="5">
    <source>
        <dbReference type="EMBL" id="PVY38244.1"/>
    </source>
</evidence>
<dbReference type="AlphaFoldDB" id="A0A2U1APA6"/>
<dbReference type="GO" id="GO:0022857">
    <property type="term" value="F:transmembrane transporter activity"/>
    <property type="evidence" value="ECO:0007669"/>
    <property type="project" value="InterPro"/>
</dbReference>
<protein>
    <submittedName>
        <fullName evidence="5">Membrane fusion protein (Multidrug efflux system)</fullName>
    </submittedName>
</protein>
<gene>
    <name evidence="5" type="ORF">C8D82_1276</name>
</gene>
<feature type="domain" description="Multidrug resistance protein MdtA-like beta-barrel" evidence="4">
    <location>
        <begin position="202"/>
        <end position="287"/>
    </location>
</feature>
<dbReference type="InterPro" id="IPR058624">
    <property type="entry name" value="MdtA-like_HH"/>
</dbReference>
<dbReference type="GeneID" id="78296388"/>
<feature type="domain" description="Multidrug resistance protein MdtA-like barrel-sandwich hybrid" evidence="3">
    <location>
        <begin position="56"/>
        <end position="189"/>
    </location>
</feature>
<dbReference type="GO" id="GO:0030313">
    <property type="term" value="C:cell envelope"/>
    <property type="evidence" value="ECO:0007669"/>
    <property type="project" value="UniProtKB-SubCell"/>
</dbReference>
<dbReference type="Pfam" id="PF25917">
    <property type="entry name" value="BSH_RND"/>
    <property type="match status" value="1"/>
</dbReference>
<dbReference type="InterPro" id="IPR058625">
    <property type="entry name" value="MdtA-like_BSH"/>
</dbReference>